<organism evidence="4 5">
    <name type="scientific">Methanonatronarchaeum thermophilum</name>
    <dbReference type="NCBI Taxonomy" id="1927129"/>
    <lineage>
        <taxon>Archaea</taxon>
        <taxon>Methanobacteriati</taxon>
        <taxon>Methanobacteriota</taxon>
        <taxon>Methanonatronarchaeia</taxon>
        <taxon>Methanonatronarchaeales</taxon>
        <taxon>Methanonatronarchaeaceae</taxon>
        <taxon>Methanonatronarchaeum</taxon>
    </lineage>
</organism>
<dbReference type="EMBL" id="MRZU01000004">
    <property type="protein sequence ID" value="OUJ18221.1"/>
    <property type="molecule type" value="Genomic_DNA"/>
</dbReference>
<evidence type="ECO:0000256" key="1">
    <source>
        <dbReference type="ARBA" id="ARBA00022994"/>
    </source>
</evidence>
<reference evidence="4 5" key="1">
    <citation type="submission" date="2016-12" db="EMBL/GenBank/DDBJ databases">
        <title>Discovery of methanogenic haloarchaea.</title>
        <authorList>
            <person name="Sorokin D.Y."/>
            <person name="Makarova K.S."/>
            <person name="Abbas B."/>
            <person name="Ferrer M."/>
            <person name="Golyshin P.N."/>
        </authorList>
    </citation>
    <scope>NUCLEOTIDE SEQUENCE [LARGE SCALE GENOMIC DNA]</scope>
    <source>
        <strain evidence="4">AMET1</strain>
    </source>
</reference>
<sequence length="214" mass="23483">MKKGIGRKCRIVDCRETAGLAKTGGLAQRNTVAESPSRDVIAIAMGPGRRHITKPICEITYALREEGIDTSVIVLNAGSGVPTDAPARTMGTFGLEPEEIKKIQQFKLAVIHLGNVKNHIVYKARLVLRNVDIPAICVTQCPVDFEDFSAIGIKTRKDMPPEEEIKTKGEIVEIISGIIRGEACPQSKLDEVIRKVKENLITIEQKTKQEAITD</sequence>
<dbReference type="Proteomes" id="UP000195137">
    <property type="component" value="Unassembled WGS sequence"/>
</dbReference>
<dbReference type="InterPro" id="IPR026327">
    <property type="entry name" value="Me_CoM_Rdtase_prot-C-like"/>
</dbReference>
<dbReference type="OrthoDB" id="113954at2157"/>
<keyword evidence="1 3" id="KW-0484">Methanogenesis</keyword>
<accession>A0A1Y3G9W0</accession>
<evidence type="ECO:0000256" key="2">
    <source>
        <dbReference type="ARBA" id="ARBA00025920"/>
    </source>
</evidence>
<dbReference type="RefSeq" id="WP_086637511.1">
    <property type="nucleotide sequence ID" value="NZ_MRZU01000004.1"/>
</dbReference>
<dbReference type="InterPro" id="IPR007687">
    <property type="entry name" value="Me_CoM_Rdtase_prot-C"/>
</dbReference>
<keyword evidence="5" id="KW-1185">Reference proteome</keyword>
<gene>
    <name evidence="4" type="ORF">AMET1_1126</name>
</gene>
<evidence type="ECO:0000313" key="5">
    <source>
        <dbReference type="Proteomes" id="UP000195137"/>
    </source>
</evidence>
<dbReference type="NCBIfam" id="TIGR03264">
    <property type="entry name" value="met_CoM_red_C"/>
    <property type="match status" value="1"/>
</dbReference>
<protein>
    <recommendedName>
        <fullName evidence="3">Methyl-coenzyme M reductase operon protein C</fullName>
    </recommendedName>
</protein>
<name>A0A1Y3G9W0_9EURY</name>
<comment type="caution">
    <text evidence="4">The sequence shown here is derived from an EMBL/GenBank/DDBJ whole genome shotgun (WGS) entry which is preliminary data.</text>
</comment>
<proteinExistence type="predicted"/>
<dbReference type="GO" id="GO:0015948">
    <property type="term" value="P:methanogenesis"/>
    <property type="evidence" value="ECO:0007669"/>
    <property type="project" value="UniProtKB-UniRule"/>
</dbReference>
<dbReference type="AlphaFoldDB" id="A0A1Y3G9W0"/>
<comment type="subunit">
    <text evidence="2 3">MCR is composed of three subunits: alpha, beta, and gamma. The function of proteins C and D is not known.</text>
</comment>
<dbReference type="Pfam" id="PF04609">
    <property type="entry name" value="MCR_C"/>
    <property type="match status" value="1"/>
</dbReference>
<evidence type="ECO:0000256" key="3">
    <source>
        <dbReference type="PIRNR" id="PIRNR003137"/>
    </source>
</evidence>
<dbReference type="PIRSF" id="PIRSF003137">
    <property type="entry name" value="McrC"/>
    <property type="match status" value="1"/>
</dbReference>
<evidence type="ECO:0000313" key="4">
    <source>
        <dbReference type="EMBL" id="OUJ18221.1"/>
    </source>
</evidence>